<dbReference type="CDD" id="cd00531">
    <property type="entry name" value="NTF2_like"/>
    <property type="match status" value="1"/>
</dbReference>
<protein>
    <submittedName>
        <fullName evidence="2">Nuclear transport factor 2 family protein</fullName>
    </submittedName>
</protein>
<dbReference type="SUPFAM" id="SSF54427">
    <property type="entry name" value="NTF2-like"/>
    <property type="match status" value="1"/>
</dbReference>
<name>A0ABV8RR79_9SPHN</name>
<evidence type="ECO:0000259" key="1">
    <source>
        <dbReference type="Pfam" id="PF13577"/>
    </source>
</evidence>
<organism evidence="2 3">
    <name type="scientific">Novosphingobium tardum</name>
    <dbReference type="NCBI Taxonomy" id="1538021"/>
    <lineage>
        <taxon>Bacteria</taxon>
        <taxon>Pseudomonadati</taxon>
        <taxon>Pseudomonadota</taxon>
        <taxon>Alphaproteobacteria</taxon>
        <taxon>Sphingomonadales</taxon>
        <taxon>Sphingomonadaceae</taxon>
        <taxon>Novosphingobium</taxon>
    </lineage>
</organism>
<reference evidence="3" key="1">
    <citation type="journal article" date="2019" name="Int. J. Syst. Evol. Microbiol.">
        <title>The Global Catalogue of Microorganisms (GCM) 10K type strain sequencing project: providing services to taxonomists for standard genome sequencing and annotation.</title>
        <authorList>
            <consortium name="The Broad Institute Genomics Platform"/>
            <consortium name="The Broad Institute Genome Sequencing Center for Infectious Disease"/>
            <person name="Wu L."/>
            <person name="Ma J."/>
        </authorList>
    </citation>
    <scope>NUCLEOTIDE SEQUENCE [LARGE SCALE GENOMIC DNA]</scope>
    <source>
        <strain evidence="3">CGMCC 1.12989</strain>
    </source>
</reference>
<dbReference type="RefSeq" id="WP_379539352.1">
    <property type="nucleotide sequence ID" value="NZ_JBHSDR010000006.1"/>
</dbReference>
<dbReference type="Proteomes" id="UP001595828">
    <property type="component" value="Unassembled WGS sequence"/>
</dbReference>
<dbReference type="Gene3D" id="3.10.450.50">
    <property type="match status" value="1"/>
</dbReference>
<evidence type="ECO:0000313" key="3">
    <source>
        <dbReference type="Proteomes" id="UP001595828"/>
    </source>
</evidence>
<gene>
    <name evidence="2" type="ORF">ACFO0A_12565</name>
</gene>
<keyword evidence="3" id="KW-1185">Reference proteome</keyword>
<evidence type="ECO:0000313" key="2">
    <source>
        <dbReference type="EMBL" id="MFC4295890.1"/>
    </source>
</evidence>
<sequence>MTLDELAAHEAIRQVLYRYCRGVDRGDAAMISAVYHPDAIDYHGAWSGLGREFGDYLVPSMDGAAGAGQHHITNVLIELDGASAAVESYFIAFHPQPAQEHEARHILVAGRYLDRFEQRDGAWLIAERHVVIDVSRPMAPEVADWIGAASFPAGARRGDDPSASLFRKTTR</sequence>
<proteinExistence type="predicted"/>
<comment type="caution">
    <text evidence="2">The sequence shown here is derived from an EMBL/GenBank/DDBJ whole genome shotgun (WGS) entry which is preliminary data.</text>
</comment>
<accession>A0ABV8RR79</accession>
<dbReference type="InterPro" id="IPR037401">
    <property type="entry name" value="SnoaL-like"/>
</dbReference>
<feature type="domain" description="SnoaL-like" evidence="1">
    <location>
        <begin position="5"/>
        <end position="129"/>
    </location>
</feature>
<dbReference type="Pfam" id="PF13577">
    <property type="entry name" value="SnoaL_4"/>
    <property type="match status" value="1"/>
</dbReference>
<dbReference type="InterPro" id="IPR032710">
    <property type="entry name" value="NTF2-like_dom_sf"/>
</dbReference>
<dbReference type="EMBL" id="JBHSDR010000006">
    <property type="protein sequence ID" value="MFC4295890.1"/>
    <property type="molecule type" value="Genomic_DNA"/>
</dbReference>